<feature type="compositionally biased region" description="Basic and acidic residues" evidence="1">
    <location>
        <begin position="222"/>
        <end position="231"/>
    </location>
</feature>
<evidence type="ECO:0000313" key="3">
    <source>
        <dbReference type="Proteomes" id="UP001221757"/>
    </source>
</evidence>
<reference evidence="2" key="1">
    <citation type="submission" date="2023-03" db="EMBL/GenBank/DDBJ databases">
        <title>Massive genome expansion in bonnet fungi (Mycena s.s.) driven by repeated elements and novel gene families across ecological guilds.</title>
        <authorList>
            <consortium name="Lawrence Berkeley National Laboratory"/>
            <person name="Harder C.B."/>
            <person name="Miyauchi S."/>
            <person name="Viragh M."/>
            <person name="Kuo A."/>
            <person name="Thoen E."/>
            <person name="Andreopoulos B."/>
            <person name="Lu D."/>
            <person name="Skrede I."/>
            <person name="Drula E."/>
            <person name="Henrissat B."/>
            <person name="Morin E."/>
            <person name="Kohler A."/>
            <person name="Barry K."/>
            <person name="LaButti K."/>
            <person name="Morin E."/>
            <person name="Salamov A."/>
            <person name="Lipzen A."/>
            <person name="Mereny Z."/>
            <person name="Hegedus B."/>
            <person name="Baldrian P."/>
            <person name="Stursova M."/>
            <person name="Weitz H."/>
            <person name="Taylor A."/>
            <person name="Grigoriev I.V."/>
            <person name="Nagy L.G."/>
            <person name="Martin F."/>
            <person name="Kauserud H."/>
        </authorList>
    </citation>
    <scope>NUCLEOTIDE SEQUENCE</scope>
    <source>
        <strain evidence="2">CBHHK067</strain>
    </source>
</reference>
<sequence length="250" mass="26960">MPADNCYFIAEAAEWPQYAASVNCFIRGISGHSGLPPCGYVENRVHPPTSPLPSDFPETEAAWHRRHETASIDSNEYHPIRERAAAASSGPGSDVAMSSYAFSTLVKAPEAMAKTVAEVLVAALGNRFQGKAARTKPHGLPRYGISAGTRTLMEKASSREETHWTRGRRVQRERLAAGSRWRQEAASGKHGPGGRKKHARHGKQPAGISITAVSVEGVKAEMTEVEPKREGSPLLMDGVGEDIHMDDLGG</sequence>
<feature type="region of interest" description="Disordered" evidence="1">
    <location>
        <begin position="173"/>
        <end position="205"/>
    </location>
</feature>
<name>A0AAD7G2I5_MYCRO</name>
<evidence type="ECO:0000256" key="1">
    <source>
        <dbReference type="SAM" id="MobiDB-lite"/>
    </source>
</evidence>
<feature type="compositionally biased region" description="Basic and acidic residues" evidence="1">
    <location>
        <begin position="241"/>
        <end position="250"/>
    </location>
</feature>
<accession>A0AAD7G2I5</accession>
<organism evidence="2 3">
    <name type="scientific">Mycena rosella</name>
    <name type="common">Pink bonnet</name>
    <name type="synonym">Agaricus rosellus</name>
    <dbReference type="NCBI Taxonomy" id="1033263"/>
    <lineage>
        <taxon>Eukaryota</taxon>
        <taxon>Fungi</taxon>
        <taxon>Dikarya</taxon>
        <taxon>Basidiomycota</taxon>
        <taxon>Agaricomycotina</taxon>
        <taxon>Agaricomycetes</taxon>
        <taxon>Agaricomycetidae</taxon>
        <taxon>Agaricales</taxon>
        <taxon>Marasmiineae</taxon>
        <taxon>Mycenaceae</taxon>
        <taxon>Mycena</taxon>
    </lineage>
</organism>
<gene>
    <name evidence="2" type="ORF">B0H17DRAFT_1147323</name>
</gene>
<feature type="compositionally biased region" description="Basic residues" evidence="1">
    <location>
        <begin position="192"/>
        <end position="203"/>
    </location>
</feature>
<feature type="region of interest" description="Disordered" evidence="1">
    <location>
        <begin position="222"/>
        <end position="250"/>
    </location>
</feature>
<dbReference type="Proteomes" id="UP001221757">
    <property type="component" value="Unassembled WGS sequence"/>
</dbReference>
<dbReference type="AlphaFoldDB" id="A0AAD7G2I5"/>
<evidence type="ECO:0000313" key="2">
    <source>
        <dbReference type="EMBL" id="KAJ7652641.1"/>
    </source>
</evidence>
<dbReference type="EMBL" id="JARKIE010000344">
    <property type="protein sequence ID" value="KAJ7652641.1"/>
    <property type="molecule type" value="Genomic_DNA"/>
</dbReference>
<protein>
    <submittedName>
        <fullName evidence="2">Uncharacterized protein</fullName>
    </submittedName>
</protein>
<proteinExistence type="predicted"/>
<comment type="caution">
    <text evidence="2">The sequence shown here is derived from an EMBL/GenBank/DDBJ whole genome shotgun (WGS) entry which is preliminary data.</text>
</comment>
<keyword evidence="3" id="KW-1185">Reference proteome</keyword>